<dbReference type="EMBL" id="HBUE01239075">
    <property type="protein sequence ID" value="CAG6548575.1"/>
    <property type="molecule type" value="Transcribed_RNA"/>
</dbReference>
<dbReference type="EMBL" id="HBUE01346064">
    <property type="protein sequence ID" value="CAG6600806.1"/>
    <property type="molecule type" value="Transcribed_RNA"/>
</dbReference>
<dbReference type="EMBL" id="HBUE01239073">
    <property type="protein sequence ID" value="CAG6548568.1"/>
    <property type="molecule type" value="Transcribed_RNA"/>
</dbReference>
<dbReference type="EMBL" id="HBUE01239074">
    <property type="protein sequence ID" value="CAG6548572.1"/>
    <property type="molecule type" value="Transcribed_RNA"/>
</dbReference>
<dbReference type="EMBL" id="HBUE01346066">
    <property type="protein sequence ID" value="CAG6600811.1"/>
    <property type="molecule type" value="Transcribed_RNA"/>
</dbReference>
<dbReference type="EMBL" id="HBUE01346061">
    <property type="protein sequence ID" value="CAG6600796.1"/>
    <property type="molecule type" value="Transcribed_RNA"/>
</dbReference>
<proteinExistence type="predicted"/>
<dbReference type="EMBL" id="HBUE01346065">
    <property type="protein sequence ID" value="CAG6600809.1"/>
    <property type="molecule type" value="Transcribed_RNA"/>
</dbReference>
<dbReference type="EMBL" id="HBUE01239078">
    <property type="protein sequence ID" value="CAG6548583.1"/>
    <property type="molecule type" value="Transcribed_RNA"/>
</dbReference>
<sequence>MLLLRVPIRLLRCMTIILPLLTTVMTRRRRNSSVLTLNLLLTLTNNPLTTAVVCPIKSETTNPPKSGVTTISRRKRPLNPMRLIQPRPLQKLKTSVVSRSSWDWVWSVSMSCRTVRLRPKSSSCSPGHTRRKTSAVH</sequence>
<reference evidence="2" key="1">
    <citation type="submission" date="2021-05" db="EMBL/GenBank/DDBJ databases">
        <authorList>
            <person name="Alioto T."/>
            <person name="Alioto T."/>
            <person name="Gomez Garrido J."/>
        </authorList>
    </citation>
    <scope>NUCLEOTIDE SEQUENCE</scope>
</reference>
<dbReference type="EMBL" id="HBUE01016794">
    <property type="protein sequence ID" value="CAG6450699.1"/>
    <property type="molecule type" value="Transcribed_RNA"/>
</dbReference>
<name>A0A8D8L1L0_CULPI</name>
<protein>
    <submittedName>
        <fullName evidence="2">(northern house mosquito) hypothetical protein</fullName>
    </submittedName>
</protein>
<feature type="compositionally biased region" description="Basic residues" evidence="1">
    <location>
        <begin position="128"/>
        <end position="137"/>
    </location>
</feature>
<dbReference type="EMBL" id="HBUE01346063">
    <property type="protein sequence ID" value="CAG6600803.1"/>
    <property type="molecule type" value="Transcribed_RNA"/>
</dbReference>
<dbReference type="EMBL" id="HBUE01346062">
    <property type="protein sequence ID" value="CAG6600800.1"/>
    <property type="molecule type" value="Transcribed_RNA"/>
</dbReference>
<organism evidence="2">
    <name type="scientific">Culex pipiens</name>
    <name type="common">House mosquito</name>
    <dbReference type="NCBI Taxonomy" id="7175"/>
    <lineage>
        <taxon>Eukaryota</taxon>
        <taxon>Metazoa</taxon>
        <taxon>Ecdysozoa</taxon>
        <taxon>Arthropoda</taxon>
        <taxon>Hexapoda</taxon>
        <taxon>Insecta</taxon>
        <taxon>Pterygota</taxon>
        <taxon>Neoptera</taxon>
        <taxon>Endopterygota</taxon>
        <taxon>Diptera</taxon>
        <taxon>Nematocera</taxon>
        <taxon>Culicoidea</taxon>
        <taxon>Culicidae</taxon>
        <taxon>Culicinae</taxon>
        <taxon>Culicini</taxon>
        <taxon>Culex</taxon>
        <taxon>Culex</taxon>
    </lineage>
</organism>
<evidence type="ECO:0000256" key="1">
    <source>
        <dbReference type="SAM" id="MobiDB-lite"/>
    </source>
</evidence>
<dbReference type="EMBL" id="HBUE01239076">
    <property type="protein sequence ID" value="CAG6548578.1"/>
    <property type="molecule type" value="Transcribed_RNA"/>
</dbReference>
<dbReference type="EMBL" id="HBUE01016792">
    <property type="protein sequence ID" value="CAG6450695.1"/>
    <property type="molecule type" value="Transcribed_RNA"/>
</dbReference>
<evidence type="ECO:0000313" key="2">
    <source>
        <dbReference type="EMBL" id="CAG6600806.1"/>
    </source>
</evidence>
<dbReference type="EMBL" id="HBUE01239077">
    <property type="protein sequence ID" value="CAG6548581.1"/>
    <property type="molecule type" value="Transcribed_RNA"/>
</dbReference>
<dbReference type="EMBL" id="HBUE01016786">
    <property type="protein sequence ID" value="CAG6450683.1"/>
    <property type="molecule type" value="Transcribed_RNA"/>
</dbReference>
<accession>A0A8D8L1L0</accession>
<feature type="region of interest" description="Disordered" evidence="1">
    <location>
        <begin position="118"/>
        <end position="137"/>
    </location>
</feature>
<dbReference type="AlphaFoldDB" id="A0A8D8L1L0"/>
<dbReference type="EMBL" id="HBUE01016790">
    <property type="protein sequence ID" value="CAG6450690.1"/>
    <property type="molecule type" value="Transcribed_RNA"/>
</dbReference>